<protein>
    <submittedName>
        <fullName evidence="7">Diguanylate cyclase</fullName>
    </submittedName>
</protein>
<evidence type="ECO:0000313" key="7">
    <source>
        <dbReference type="EMBL" id="NGZ75061.1"/>
    </source>
</evidence>
<dbReference type="SUPFAM" id="SSF55073">
    <property type="entry name" value="Nucleotide cyclase"/>
    <property type="match status" value="1"/>
</dbReference>
<evidence type="ECO:0000259" key="6">
    <source>
        <dbReference type="PROSITE" id="PS50887"/>
    </source>
</evidence>
<feature type="transmembrane region" description="Helical" evidence="4">
    <location>
        <begin position="20"/>
        <end position="40"/>
    </location>
</feature>
<evidence type="ECO:0000313" key="8">
    <source>
        <dbReference type="Proteomes" id="UP000800303"/>
    </source>
</evidence>
<feature type="domain" description="GGDEF" evidence="6">
    <location>
        <begin position="467"/>
        <end position="596"/>
    </location>
</feature>
<evidence type="ECO:0000256" key="4">
    <source>
        <dbReference type="SAM" id="Phobius"/>
    </source>
</evidence>
<evidence type="ECO:0000259" key="5">
    <source>
        <dbReference type="PROSITE" id="PS50885"/>
    </source>
</evidence>
<dbReference type="Proteomes" id="UP000800303">
    <property type="component" value="Unassembled WGS sequence"/>
</dbReference>
<dbReference type="PROSITE" id="PS50885">
    <property type="entry name" value="HAMP"/>
    <property type="match status" value="1"/>
</dbReference>
<reference evidence="7 8" key="1">
    <citation type="submission" date="2020-01" db="EMBL/GenBank/DDBJ databases">
        <title>Polyphasic characterisation and genomic insights into a novel alkali tolerant bacterium VR-M41.</title>
        <authorList>
            <person name="Vemuluri V.R."/>
        </authorList>
    </citation>
    <scope>NUCLEOTIDE SEQUENCE [LARGE SCALE GENOMIC DNA]</scope>
    <source>
        <strain evidence="7 8">VR-M41</strain>
    </source>
</reference>
<dbReference type="InterPro" id="IPR043128">
    <property type="entry name" value="Rev_trsase/Diguanyl_cyclase"/>
</dbReference>
<dbReference type="EMBL" id="JAAFGS010000002">
    <property type="protein sequence ID" value="NGZ75061.1"/>
    <property type="molecule type" value="Genomic_DNA"/>
</dbReference>
<evidence type="ECO:0000256" key="2">
    <source>
        <dbReference type="ARBA" id="ARBA00022475"/>
    </source>
</evidence>
<dbReference type="Pfam" id="PF00990">
    <property type="entry name" value="GGDEF"/>
    <property type="match status" value="1"/>
</dbReference>
<name>A0ABX0F2C0_9BACL</name>
<dbReference type="CDD" id="cd01949">
    <property type="entry name" value="GGDEF"/>
    <property type="match status" value="1"/>
</dbReference>
<sequence length="603" mass="68293">MLQDLLRGKKFVGSNLIRVNILFMIIFALNVIFGFGYMAHSVRADYQKVRQAADLRIQLLMLENALIDQETGQRGFLLTGDVQFLESFDEGVQKYAKVAAGLSNGSEGVKEYPDLQEKVAALIEEGIKWKTEYGDPQVRKIVAGGTITKTELLSGKQQFDTFRAAEEDTLKIVEKLRDDRRAVMLRNLYYLFGAVGAIFIVVQFIMLFYLQKGLTRITRPIIQLDEAVASYEAGNIHSGLPAYREDNEIGRLVGSFGMMHEEMAREKVILKETYRMINVLNQTRSIEEAYRVTLDSIRSLVPCDRVSVITQNEKYGFSIKALFEHDSFTRQDIPLGGEEGDVYDLLRGGFSMIHADWSQYRAKGVITDKLYENGIRSSMHIILRKEVRIFGVLNLMSSGRNAFSQQDKERLELLAPMIVTALENATETTRIREMALHDSLTGLWNRRHFDHSLEMLADKYGQSERDNPFSLILLDVDRFKLFNDTWGHPEGDLVLKHLAKRLEDCVGPGDIPVRFGGEEFAVLLPGTRLEEARLTAERIREKLESESPSRKYKITASFGVAEWGTGLDRQGLIEAADQALYQAKESGRNRVCVHRPGKGGELA</sequence>
<dbReference type="InterPro" id="IPR029787">
    <property type="entry name" value="Nucleotide_cyclase"/>
</dbReference>
<dbReference type="InterPro" id="IPR050469">
    <property type="entry name" value="Diguanylate_Cyclase"/>
</dbReference>
<dbReference type="Pfam" id="PF05227">
    <property type="entry name" value="CHASE3"/>
    <property type="match status" value="1"/>
</dbReference>
<dbReference type="InterPro" id="IPR029016">
    <property type="entry name" value="GAF-like_dom_sf"/>
</dbReference>
<dbReference type="InterPro" id="IPR000160">
    <property type="entry name" value="GGDEF_dom"/>
</dbReference>
<comment type="subcellular location">
    <subcellularLocation>
        <location evidence="1">Cell membrane</location>
    </subcellularLocation>
</comment>
<proteinExistence type="predicted"/>
<dbReference type="SMART" id="SM00267">
    <property type="entry name" value="GGDEF"/>
    <property type="match status" value="1"/>
</dbReference>
<dbReference type="Gene3D" id="6.10.340.10">
    <property type="match status" value="1"/>
</dbReference>
<feature type="transmembrane region" description="Helical" evidence="4">
    <location>
        <begin position="188"/>
        <end position="210"/>
    </location>
</feature>
<dbReference type="SUPFAM" id="SSF158472">
    <property type="entry name" value="HAMP domain-like"/>
    <property type="match status" value="1"/>
</dbReference>
<dbReference type="SUPFAM" id="SSF55781">
    <property type="entry name" value="GAF domain-like"/>
    <property type="match status" value="1"/>
</dbReference>
<dbReference type="PANTHER" id="PTHR45138:SF9">
    <property type="entry name" value="DIGUANYLATE CYCLASE DGCM-RELATED"/>
    <property type="match status" value="1"/>
</dbReference>
<keyword evidence="3 4" id="KW-0472">Membrane</keyword>
<dbReference type="Gene3D" id="3.30.70.270">
    <property type="match status" value="1"/>
</dbReference>
<feature type="domain" description="HAMP" evidence="5">
    <location>
        <begin position="215"/>
        <end position="268"/>
    </location>
</feature>
<dbReference type="PROSITE" id="PS50887">
    <property type="entry name" value="GGDEF"/>
    <property type="match status" value="1"/>
</dbReference>
<accession>A0ABX0F2C0</accession>
<dbReference type="InterPro" id="IPR003660">
    <property type="entry name" value="HAMP_dom"/>
</dbReference>
<keyword evidence="4" id="KW-0812">Transmembrane</keyword>
<dbReference type="NCBIfam" id="TIGR00254">
    <property type="entry name" value="GGDEF"/>
    <property type="match status" value="1"/>
</dbReference>
<dbReference type="Pfam" id="PF01590">
    <property type="entry name" value="GAF"/>
    <property type="match status" value="1"/>
</dbReference>
<dbReference type="Gene3D" id="3.30.450.40">
    <property type="match status" value="1"/>
</dbReference>
<keyword evidence="2" id="KW-1003">Cell membrane</keyword>
<evidence type="ECO:0000256" key="3">
    <source>
        <dbReference type="ARBA" id="ARBA00023136"/>
    </source>
</evidence>
<dbReference type="InterPro" id="IPR007891">
    <property type="entry name" value="CHASE3"/>
</dbReference>
<dbReference type="InterPro" id="IPR003018">
    <property type="entry name" value="GAF"/>
</dbReference>
<keyword evidence="4" id="KW-1133">Transmembrane helix</keyword>
<comment type="caution">
    <text evidence="7">The sequence shown here is derived from an EMBL/GenBank/DDBJ whole genome shotgun (WGS) entry which is preliminary data.</text>
</comment>
<evidence type="ECO:0000256" key="1">
    <source>
        <dbReference type="ARBA" id="ARBA00004236"/>
    </source>
</evidence>
<organism evidence="7 8">
    <name type="scientific">Saccharibacillus alkalitolerans</name>
    <dbReference type="NCBI Taxonomy" id="2705290"/>
    <lineage>
        <taxon>Bacteria</taxon>
        <taxon>Bacillati</taxon>
        <taxon>Bacillota</taxon>
        <taxon>Bacilli</taxon>
        <taxon>Bacillales</taxon>
        <taxon>Paenibacillaceae</taxon>
        <taxon>Saccharibacillus</taxon>
    </lineage>
</organism>
<dbReference type="PANTHER" id="PTHR45138">
    <property type="entry name" value="REGULATORY COMPONENTS OF SENSORY TRANSDUCTION SYSTEM"/>
    <property type="match status" value="1"/>
</dbReference>
<dbReference type="CDD" id="cd06225">
    <property type="entry name" value="HAMP"/>
    <property type="match status" value="1"/>
</dbReference>
<keyword evidence="8" id="KW-1185">Reference proteome</keyword>
<gene>
    <name evidence="7" type="ORF">GYN08_07010</name>
</gene>